<organism evidence="1 2">
    <name type="scientific">Vitrella brassicaformis (strain CCMP3155)</name>
    <dbReference type="NCBI Taxonomy" id="1169540"/>
    <lineage>
        <taxon>Eukaryota</taxon>
        <taxon>Sar</taxon>
        <taxon>Alveolata</taxon>
        <taxon>Colpodellida</taxon>
        <taxon>Vitrellaceae</taxon>
        <taxon>Vitrella</taxon>
    </lineage>
</organism>
<dbReference type="PANTHER" id="PTHR35517:SF1">
    <property type="entry name" value="PROTEIN ARGININE N-METHYLTRANSFERASE SFM1"/>
    <property type="match status" value="1"/>
</dbReference>
<sequence>MADSSDVKAAAAAAAGGGKGKIYAVEHLEEGVPRWCALEYGHMCEVVKDERLAFTKWPNEDRSFACVDSRFAPRVYTESIADLQKDFPRERTVLMDMDASEPLTPADAALFDTVLFGGILGNVPSDDRTQELRKVGFPHRRNLGSVQMTTDTAMLVCKIVLEDGVALEKIPYVDHPDIRTGAHDSTNMPFRYVALSHRSKKAADANTPILPRGMVELLRESADDDLMDELLQEPSHPLLTQSMPADGV</sequence>
<evidence type="ECO:0000313" key="2">
    <source>
        <dbReference type="Proteomes" id="UP000041254"/>
    </source>
</evidence>
<dbReference type="AlphaFoldDB" id="A0A0G4FIA4"/>
<dbReference type="PANTHER" id="PTHR35517">
    <property type="entry name" value="PROTEIN ARGININE N-METHYLTRANSFERASE SFM1"/>
    <property type="match status" value="1"/>
</dbReference>
<dbReference type="CDD" id="cd18090">
    <property type="entry name" value="Arginine_MT_Sfm1"/>
    <property type="match status" value="1"/>
</dbReference>
<dbReference type="InterPro" id="IPR007364">
    <property type="entry name" value="SFM1-like"/>
</dbReference>
<dbReference type="GO" id="GO:0035241">
    <property type="term" value="F:protein-arginine omega-N monomethyltransferase activity"/>
    <property type="evidence" value="ECO:0007669"/>
    <property type="project" value="TreeGrafter"/>
</dbReference>
<dbReference type="Proteomes" id="UP000041254">
    <property type="component" value="Unassembled WGS sequence"/>
</dbReference>
<name>A0A0G4FIA4_VITBC</name>
<dbReference type="OrthoDB" id="373498at2759"/>
<dbReference type="PhylomeDB" id="A0A0G4FIA4"/>
<keyword evidence="2" id="KW-1185">Reference proteome</keyword>
<evidence type="ECO:0008006" key="3">
    <source>
        <dbReference type="Google" id="ProtNLM"/>
    </source>
</evidence>
<gene>
    <name evidence="1" type="ORF">Vbra_4438</name>
</gene>
<protein>
    <recommendedName>
        <fullName evidence="3">SAM-dependent MTase TRM10-type domain-containing protein</fullName>
    </recommendedName>
</protein>
<dbReference type="Pfam" id="PF04252">
    <property type="entry name" value="SFM1-like"/>
    <property type="match status" value="1"/>
</dbReference>
<dbReference type="OMA" id="LEYIHIC"/>
<dbReference type="EMBL" id="CDMY01000437">
    <property type="protein sequence ID" value="CEM12829.1"/>
    <property type="molecule type" value="Genomic_DNA"/>
</dbReference>
<evidence type="ECO:0000313" key="1">
    <source>
        <dbReference type="EMBL" id="CEM12829.1"/>
    </source>
</evidence>
<dbReference type="FunCoup" id="A0A0G4FIA4">
    <property type="interactions" value="1"/>
</dbReference>
<reference evidence="1 2" key="1">
    <citation type="submission" date="2014-11" db="EMBL/GenBank/DDBJ databases">
        <authorList>
            <person name="Zhu J."/>
            <person name="Qi W."/>
            <person name="Song R."/>
        </authorList>
    </citation>
    <scope>NUCLEOTIDE SEQUENCE [LARGE SCALE GENOMIC DNA]</scope>
</reference>
<dbReference type="InParanoid" id="A0A0G4FIA4"/>
<accession>A0A0G4FIA4</accession>
<dbReference type="VEuPathDB" id="CryptoDB:Vbra_4438"/>
<proteinExistence type="predicted"/>